<dbReference type="GO" id="GO:0009103">
    <property type="term" value="P:lipopolysaccharide biosynthetic process"/>
    <property type="evidence" value="ECO:0007669"/>
    <property type="project" value="UniProtKB-ARBA"/>
</dbReference>
<gene>
    <name evidence="10" type="ORF">OU798_09310</name>
</gene>
<comment type="subcellular location">
    <subcellularLocation>
        <location evidence="1">Cell membrane</location>
        <topology evidence="1">Multi-pass membrane protein</topology>
    </subcellularLocation>
</comment>
<evidence type="ECO:0000256" key="5">
    <source>
        <dbReference type="ARBA" id="ARBA00022692"/>
    </source>
</evidence>
<dbReference type="RefSeq" id="WP_343332870.1">
    <property type="nucleotide sequence ID" value="NZ_JAPOHD010000017.1"/>
</dbReference>
<keyword evidence="11" id="KW-1185">Reference proteome</keyword>
<keyword evidence="3 10" id="KW-0328">Glycosyltransferase</keyword>
<dbReference type="EC" id="2.4.-.-" evidence="10"/>
<keyword evidence="2" id="KW-1003">Cell membrane</keyword>
<feature type="transmembrane region" description="Helical" evidence="8">
    <location>
        <begin position="327"/>
        <end position="344"/>
    </location>
</feature>
<dbReference type="GO" id="GO:0010041">
    <property type="term" value="P:response to iron(III) ion"/>
    <property type="evidence" value="ECO:0007669"/>
    <property type="project" value="TreeGrafter"/>
</dbReference>
<evidence type="ECO:0000256" key="1">
    <source>
        <dbReference type="ARBA" id="ARBA00004651"/>
    </source>
</evidence>
<keyword evidence="4 10" id="KW-0808">Transferase</keyword>
<evidence type="ECO:0000256" key="8">
    <source>
        <dbReference type="SAM" id="Phobius"/>
    </source>
</evidence>
<feature type="transmembrane region" description="Helical" evidence="8">
    <location>
        <begin position="117"/>
        <end position="135"/>
    </location>
</feature>
<evidence type="ECO:0000313" key="10">
    <source>
        <dbReference type="EMBL" id="MCY1720538.1"/>
    </source>
</evidence>
<feature type="transmembrane region" description="Helical" evidence="8">
    <location>
        <begin position="12"/>
        <end position="32"/>
    </location>
</feature>
<keyword evidence="5 8" id="KW-0812">Transmembrane</keyword>
<feature type="transmembrane region" description="Helical" evidence="8">
    <location>
        <begin position="356"/>
        <end position="375"/>
    </location>
</feature>
<dbReference type="PANTHER" id="PTHR33908">
    <property type="entry name" value="MANNOSYLTRANSFERASE YKCB-RELATED"/>
    <property type="match status" value="1"/>
</dbReference>
<dbReference type="Pfam" id="PF02366">
    <property type="entry name" value="PMT"/>
    <property type="match status" value="1"/>
</dbReference>
<reference evidence="10" key="1">
    <citation type="submission" date="2022-11" db="EMBL/GenBank/DDBJ databases">
        <title>Marilongibacter aestuarii gen. nov., sp. nov., isolated from tidal flat sediment.</title>
        <authorList>
            <person name="Jiayan W."/>
        </authorList>
    </citation>
    <scope>NUCLEOTIDE SEQUENCE</scope>
    <source>
        <strain evidence="10">Z1-6</strain>
    </source>
</reference>
<accession>A0A9X3J5L8</accession>
<keyword evidence="6 8" id="KW-1133">Transmembrane helix</keyword>
<feature type="transmembrane region" description="Helical" evidence="8">
    <location>
        <begin position="211"/>
        <end position="234"/>
    </location>
</feature>
<proteinExistence type="predicted"/>
<dbReference type="EMBL" id="JAPOHD010000017">
    <property type="protein sequence ID" value="MCY1720538.1"/>
    <property type="molecule type" value="Genomic_DNA"/>
</dbReference>
<feature type="transmembrane region" description="Helical" evidence="8">
    <location>
        <begin position="263"/>
        <end position="282"/>
    </location>
</feature>
<evidence type="ECO:0000256" key="3">
    <source>
        <dbReference type="ARBA" id="ARBA00022676"/>
    </source>
</evidence>
<comment type="caution">
    <text evidence="10">The sequence shown here is derived from an EMBL/GenBank/DDBJ whole genome shotgun (WGS) entry which is preliminary data.</text>
</comment>
<feature type="domain" description="ArnT-like N-terminal" evidence="9">
    <location>
        <begin position="14"/>
        <end position="230"/>
    </location>
</feature>
<dbReference type="GO" id="GO:0005886">
    <property type="term" value="C:plasma membrane"/>
    <property type="evidence" value="ECO:0007669"/>
    <property type="project" value="UniProtKB-SubCell"/>
</dbReference>
<evidence type="ECO:0000256" key="4">
    <source>
        <dbReference type="ARBA" id="ARBA00022679"/>
    </source>
</evidence>
<feature type="transmembrane region" description="Helical" evidence="8">
    <location>
        <begin position="381"/>
        <end position="401"/>
    </location>
</feature>
<sequence length="548" mass="61732">MSFTQLQKYALIVIPILFLFFSAPSALDYLFFHADEKRYTDAVIYMMEKDDCFTPYQSDGETPRFKKPIVTYWVLMSGYKIFGVSPLGSRFFFWIAGALLVAVSYLMANSLLKNKKVAILTAFVVASNPLVLMSASRSIPDILLVLFLTVSAWGFLEIMLQDKPSKMYYWMAYLGAALAFETKGIPAAAFAGVSVLFLVLNPWKRVVVKKLLEPVSMFFSVVVALSWFVLMYILHGSGYLDVFFADQVGDRVSSKIVQVAGNGMLGILNLVLFMVPWVLLFFSRPKELRSSIKKSGTDIKAIIGFVITWILLIILMAASVFKFYDRYVLPCIPLFSMFVAYYLVHSKTKFQQTILNVFIGLNLFVLFIAVLTLAFVAFYPILMAGVLVVVVLATVYFGGAFKNVPKEILIANGLLLLYFSAHVLLYPVLTPVPAKQLAVELEKHLENEQDEVYIYGHVGIPANTRVQSRGQLNIVSMDTIYTLPDNSNHLIVFREKEAGRLTLDNYDIYPGSKTFTSIPADKFPAYLRNTILELQDKGKKYLIGKPKQ</sequence>
<feature type="transmembrane region" description="Helical" evidence="8">
    <location>
        <begin position="302"/>
        <end position="321"/>
    </location>
</feature>
<name>A0A9X3J5L8_9BACT</name>
<protein>
    <submittedName>
        <fullName evidence="10">Glycosyltransferase family 39 protein</fullName>
        <ecNumber evidence="10">2.4.-.-</ecNumber>
    </submittedName>
</protein>
<feature type="transmembrane region" description="Helical" evidence="8">
    <location>
        <begin position="142"/>
        <end position="160"/>
    </location>
</feature>
<evidence type="ECO:0000256" key="2">
    <source>
        <dbReference type="ARBA" id="ARBA00022475"/>
    </source>
</evidence>
<keyword evidence="7 8" id="KW-0472">Membrane</keyword>
<dbReference type="InterPro" id="IPR003342">
    <property type="entry name" value="ArnT-like_N"/>
</dbReference>
<dbReference type="AlphaFoldDB" id="A0A9X3J5L8"/>
<feature type="transmembrane region" description="Helical" evidence="8">
    <location>
        <begin position="91"/>
        <end position="111"/>
    </location>
</feature>
<dbReference type="GO" id="GO:0016763">
    <property type="term" value="F:pentosyltransferase activity"/>
    <property type="evidence" value="ECO:0007669"/>
    <property type="project" value="TreeGrafter"/>
</dbReference>
<feature type="transmembrane region" description="Helical" evidence="8">
    <location>
        <begin position="408"/>
        <end position="429"/>
    </location>
</feature>
<feature type="transmembrane region" description="Helical" evidence="8">
    <location>
        <begin position="172"/>
        <end position="199"/>
    </location>
</feature>
<dbReference type="GO" id="GO:0000030">
    <property type="term" value="F:mannosyltransferase activity"/>
    <property type="evidence" value="ECO:0007669"/>
    <property type="project" value="InterPro"/>
</dbReference>
<evidence type="ECO:0000256" key="6">
    <source>
        <dbReference type="ARBA" id="ARBA00022989"/>
    </source>
</evidence>
<dbReference type="GO" id="GO:0006493">
    <property type="term" value="P:protein O-linked glycosylation"/>
    <property type="evidence" value="ECO:0007669"/>
    <property type="project" value="InterPro"/>
</dbReference>
<organism evidence="10 11">
    <name type="scientific">Draconibacterium aestuarii</name>
    <dbReference type="NCBI Taxonomy" id="2998507"/>
    <lineage>
        <taxon>Bacteria</taxon>
        <taxon>Pseudomonadati</taxon>
        <taxon>Bacteroidota</taxon>
        <taxon>Bacteroidia</taxon>
        <taxon>Marinilabiliales</taxon>
        <taxon>Prolixibacteraceae</taxon>
        <taxon>Draconibacterium</taxon>
    </lineage>
</organism>
<dbReference type="PANTHER" id="PTHR33908:SF3">
    <property type="entry name" value="UNDECAPRENYL PHOSPHATE-ALPHA-4-AMINO-4-DEOXY-L-ARABINOSE ARABINOSYL TRANSFERASE"/>
    <property type="match status" value="1"/>
</dbReference>
<evidence type="ECO:0000259" key="9">
    <source>
        <dbReference type="Pfam" id="PF02366"/>
    </source>
</evidence>
<evidence type="ECO:0000256" key="7">
    <source>
        <dbReference type="ARBA" id="ARBA00023136"/>
    </source>
</evidence>
<dbReference type="Proteomes" id="UP001145087">
    <property type="component" value="Unassembled WGS sequence"/>
</dbReference>
<dbReference type="InterPro" id="IPR050297">
    <property type="entry name" value="LipidA_mod_glycosyltrf_83"/>
</dbReference>
<evidence type="ECO:0000313" key="11">
    <source>
        <dbReference type="Proteomes" id="UP001145087"/>
    </source>
</evidence>